<dbReference type="Proteomes" id="UP001202674">
    <property type="component" value="Unassembled WGS sequence"/>
</dbReference>
<evidence type="ECO:0008006" key="4">
    <source>
        <dbReference type="Google" id="ProtNLM"/>
    </source>
</evidence>
<feature type="transmembrane region" description="Helical" evidence="1">
    <location>
        <begin position="26"/>
        <end position="46"/>
    </location>
</feature>
<feature type="transmembrane region" description="Helical" evidence="1">
    <location>
        <begin position="66"/>
        <end position="87"/>
    </location>
</feature>
<evidence type="ECO:0000256" key="1">
    <source>
        <dbReference type="SAM" id="Phobius"/>
    </source>
</evidence>
<dbReference type="RefSeq" id="WP_250597037.1">
    <property type="nucleotide sequence ID" value="NZ_JAKRVY010000005.1"/>
</dbReference>
<keyword evidence="1" id="KW-0812">Transmembrane</keyword>
<comment type="caution">
    <text evidence="2">The sequence shown here is derived from an EMBL/GenBank/DDBJ whole genome shotgun (WGS) entry which is preliminary data.</text>
</comment>
<organism evidence="2 3">
    <name type="scientific">Natranaeroarchaeum aerophilus</name>
    <dbReference type="NCBI Taxonomy" id="2917711"/>
    <lineage>
        <taxon>Archaea</taxon>
        <taxon>Methanobacteriati</taxon>
        <taxon>Methanobacteriota</taxon>
        <taxon>Stenosarchaea group</taxon>
        <taxon>Halobacteria</taxon>
        <taxon>Halobacteriales</taxon>
        <taxon>Natronoarchaeaceae</taxon>
        <taxon>Natranaeroarchaeum</taxon>
    </lineage>
</organism>
<keyword evidence="1" id="KW-1133">Transmembrane helix</keyword>
<keyword evidence="3" id="KW-1185">Reference proteome</keyword>
<evidence type="ECO:0000313" key="3">
    <source>
        <dbReference type="Proteomes" id="UP001202674"/>
    </source>
</evidence>
<reference evidence="2 3" key="1">
    <citation type="journal article" date="2022" name="Syst. Appl. Microbiol.">
        <title>Natronocalculus amylovorans gen. nov., sp. nov., and Natranaeroarchaeum aerophilus sp. nov., dominant culturable amylolytic natronoarchaea from hypersaline soda lakes in southwestern Siberia.</title>
        <authorList>
            <person name="Sorokin D.Y."/>
            <person name="Elcheninov A.G."/>
            <person name="Khizhniak T.V."/>
            <person name="Koenen M."/>
            <person name="Bale N.J."/>
            <person name="Damste J.S.S."/>
            <person name="Kublanov I.V."/>
        </authorList>
    </citation>
    <scope>NUCLEOTIDE SEQUENCE [LARGE SCALE GENOMIC DNA]</scope>
    <source>
        <strain evidence="2 3">AArc-St1-1</strain>
    </source>
</reference>
<gene>
    <name evidence="2" type="ORF">AArcSt11_10940</name>
</gene>
<keyword evidence="1" id="KW-0472">Membrane</keyword>
<dbReference type="AlphaFoldDB" id="A0AAE3K5N2"/>
<accession>A0AAE3K5N2</accession>
<name>A0AAE3K5N2_9EURY</name>
<feature type="transmembrane region" description="Helical" evidence="1">
    <location>
        <begin position="99"/>
        <end position="123"/>
    </location>
</feature>
<protein>
    <recommendedName>
        <fullName evidence="4">DUF1648 domain-containing protein</fullName>
    </recommendedName>
</protein>
<dbReference type="EMBL" id="JAKRVY010000005">
    <property type="protein sequence ID" value="MCL9814168.1"/>
    <property type="molecule type" value="Genomic_DNA"/>
</dbReference>
<sequence>MSVHDRTDSPEIDPDRLRVLDRSSTVVSIGLLIAMMVASALAYATLPGTVTIHWQIGIDGALSTRTVGRTIGVTIMPVIAATAWVTLEALGKRLRSRDEFAGVLCSVLAAAAVSVVTLAHLLVLGLNLL</sequence>
<evidence type="ECO:0000313" key="2">
    <source>
        <dbReference type="EMBL" id="MCL9814168.1"/>
    </source>
</evidence>
<proteinExistence type="predicted"/>